<dbReference type="AlphaFoldDB" id="A0A0G0K1U5"/>
<feature type="domain" description="SHOCT" evidence="2">
    <location>
        <begin position="93"/>
        <end position="119"/>
    </location>
</feature>
<gene>
    <name evidence="3" type="ORF">US96_C0056G0004</name>
</gene>
<evidence type="ECO:0000259" key="2">
    <source>
        <dbReference type="Pfam" id="PF09851"/>
    </source>
</evidence>
<comment type="caution">
    <text evidence="3">The sequence shown here is derived from an EMBL/GenBank/DDBJ whole genome shotgun (WGS) entry which is preliminary data.</text>
</comment>
<keyword evidence="1" id="KW-0812">Transmembrane</keyword>
<dbReference type="InterPro" id="IPR018649">
    <property type="entry name" value="SHOCT"/>
</dbReference>
<organism evidence="3 4">
    <name type="scientific">Candidatus Woesebacteria bacterium GW2011_GWB1_38_5b</name>
    <dbReference type="NCBI Taxonomy" id="1618569"/>
    <lineage>
        <taxon>Bacteria</taxon>
        <taxon>Candidatus Woeseibacteriota</taxon>
    </lineage>
</organism>
<keyword evidence="1" id="KW-0472">Membrane</keyword>
<sequence length="120" mass="13139">MHIAMGKRLSGCEPNAQVPSNGVGFMPMMWMMGSAGSPQVGGGGNSMMGYGGWNGFGILGWLPMLLFWILLILGVVALLRYLGRSGQQQENKTPLEILKKRYAGGEINKKEFEEMKKDLT</sequence>
<evidence type="ECO:0000256" key="1">
    <source>
        <dbReference type="SAM" id="Phobius"/>
    </source>
</evidence>
<feature type="transmembrane region" description="Helical" evidence="1">
    <location>
        <begin position="58"/>
        <end position="82"/>
    </location>
</feature>
<evidence type="ECO:0000313" key="3">
    <source>
        <dbReference type="EMBL" id="KKQ73678.1"/>
    </source>
</evidence>
<dbReference type="Proteomes" id="UP000034181">
    <property type="component" value="Unassembled WGS sequence"/>
</dbReference>
<reference evidence="3 4" key="1">
    <citation type="journal article" date="2015" name="Nature">
        <title>rRNA introns, odd ribosomes, and small enigmatic genomes across a large radiation of phyla.</title>
        <authorList>
            <person name="Brown C.T."/>
            <person name="Hug L.A."/>
            <person name="Thomas B.C."/>
            <person name="Sharon I."/>
            <person name="Castelle C.J."/>
            <person name="Singh A."/>
            <person name="Wilkins M.J."/>
            <person name="Williams K.H."/>
            <person name="Banfield J.F."/>
        </authorList>
    </citation>
    <scope>NUCLEOTIDE SEQUENCE [LARGE SCALE GENOMIC DNA]</scope>
</reference>
<accession>A0A0G0K1U5</accession>
<proteinExistence type="predicted"/>
<evidence type="ECO:0000313" key="4">
    <source>
        <dbReference type="Proteomes" id="UP000034181"/>
    </source>
</evidence>
<dbReference type="Pfam" id="PF09851">
    <property type="entry name" value="SHOCT"/>
    <property type="match status" value="1"/>
</dbReference>
<protein>
    <recommendedName>
        <fullName evidence="2">SHOCT domain-containing protein</fullName>
    </recommendedName>
</protein>
<dbReference type="EMBL" id="LBUZ01000056">
    <property type="protein sequence ID" value="KKQ73678.1"/>
    <property type="molecule type" value="Genomic_DNA"/>
</dbReference>
<keyword evidence="1" id="KW-1133">Transmembrane helix</keyword>
<name>A0A0G0K1U5_9BACT</name>